<dbReference type="InterPro" id="IPR035973">
    <property type="entry name" value="Cyt_c_oxidase_su3-like_sf"/>
</dbReference>
<feature type="transmembrane region" description="Helical" evidence="9">
    <location>
        <begin position="203"/>
        <end position="224"/>
    </location>
</feature>
<keyword evidence="11" id="KW-0560">Oxidoreductase</keyword>
<dbReference type="SUPFAM" id="SSF81452">
    <property type="entry name" value="Cytochrome c oxidase subunit III-like"/>
    <property type="match status" value="1"/>
</dbReference>
<dbReference type="GO" id="GO:0045277">
    <property type="term" value="C:respiratory chain complex IV"/>
    <property type="evidence" value="ECO:0007669"/>
    <property type="project" value="UniProtKB-ARBA"/>
</dbReference>
<evidence type="ECO:0000256" key="4">
    <source>
        <dbReference type="ARBA" id="ARBA00022692"/>
    </source>
</evidence>
<dbReference type="GO" id="GO:0031967">
    <property type="term" value="C:organelle envelope"/>
    <property type="evidence" value="ECO:0007669"/>
    <property type="project" value="UniProtKB-ARBA"/>
</dbReference>
<evidence type="ECO:0000256" key="8">
    <source>
        <dbReference type="RuleBase" id="RU003375"/>
    </source>
</evidence>
<dbReference type="Gene3D" id="1.20.120.80">
    <property type="entry name" value="Cytochrome c oxidase, subunit III, four-helix bundle"/>
    <property type="match status" value="1"/>
</dbReference>
<dbReference type="GO" id="GO:0005739">
    <property type="term" value="C:mitochondrion"/>
    <property type="evidence" value="ECO:0007669"/>
    <property type="project" value="TreeGrafter"/>
</dbReference>
<feature type="transmembrane region" description="Helical" evidence="9">
    <location>
        <begin position="12"/>
        <end position="35"/>
    </location>
</feature>
<dbReference type="CDD" id="cd01665">
    <property type="entry name" value="Cyt_c_Oxidase_III"/>
    <property type="match status" value="1"/>
</dbReference>
<comment type="similarity">
    <text evidence="2 8">Belongs to the cytochrome c oxidase subunit 3 family.</text>
</comment>
<keyword evidence="6 9" id="KW-1133">Transmembrane helix</keyword>
<dbReference type="PANTHER" id="PTHR11403:SF7">
    <property type="entry name" value="CYTOCHROME C OXIDASE SUBUNIT 3"/>
    <property type="match status" value="1"/>
</dbReference>
<geneLocation type="mitochondrion" evidence="11"/>
<organism evidence="11">
    <name type="scientific">Amoebidium parasiticum</name>
    <dbReference type="NCBI Taxonomy" id="4881"/>
    <lineage>
        <taxon>Eukaryota</taxon>
        <taxon>Ichthyosporea</taxon>
        <taxon>Ichthyophonida</taxon>
        <taxon>Amoebidiaceae</taxon>
        <taxon>Amoebidium</taxon>
    </lineage>
</organism>
<evidence type="ECO:0000256" key="9">
    <source>
        <dbReference type="SAM" id="Phobius"/>
    </source>
</evidence>
<dbReference type="PROSITE" id="PS50253">
    <property type="entry name" value="COX3"/>
    <property type="match status" value="1"/>
</dbReference>
<evidence type="ECO:0000256" key="2">
    <source>
        <dbReference type="ARBA" id="ARBA00010581"/>
    </source>
</evidence>
<reference evidence="11" key="1">
    <citation type="journal article" date="2002" name="Curr. Biol.">
        <title>The closest unicellular relatives of animals.</title>
        <authorList>
            <person name="Lang B.F."/>
            <person name="O'Kelly C."/>
            <person name="Nerad T."/>
            <person name="Gray M.W."/>
            <person name="Burger G."/>
        </authorList>
    </citation>
    <scope>NUCLEOTIDE SEQUENCE</scope>
    <source>
        <strain evidence="11">JAP-7-2</strain>
    </source>
</reference>
<accession>Q8M0C4</accession>
<protein>
    <recommendedName>
        <fullName evidence="3 8">Cytochrome c oxidase subunit 3</fullName>
    </recommendedName>
</protein>
<evidence type="ECO:0000256" key="5">
    <source>
        <dbReference type="ARBA" id="ARBA00022967"/>
    </source>
</evidence>
<dbReference type="InterPro" id="IPR033945">
    <property type="entry name" value="Cyt_c_oxase_su3_dom"/>
</dbReference>
<dbReference type="PANTHER" id="PTHR11403">
    <property type="entry name" value="CYTOCHROME C OXIDASE SUBUNIT III"/>
    <property type="match status" value="1"/>
</dbReference>
<dbReference type="Pfam" id="PF00510">
    <property type="entry name" value="COX3"/>
    <property type="match status" value="1"/>
</dbReference>
<dbReference type="Gene3D" id="1.10.287.70">
    <property type="match status" value="1"/>
</dbReference>
<sequence>MKYHPYHLVSPSPWPIYASLAALVFTVSTVCWFHNYKNGDIMMITGLGLIISSMIVWWRDVIREATFEGQHTLEVQRGLKEGMILFIVSEAMLFFAFFWAYFHSSLSPSVELGAVWPPTGIEVLNPWHVPLLNTAILLSSGATVTWAHHALIARRSRAETIQGLGLTILLGFIFTGLQGMEYYEASFTIADSVYGATFYSTTGLHGIHVIIGTLFLTVCFFRLLNYHYTTNHHLGLEAAILYWHFVDYVWLLVFICYYVWAF</sequence>
<evidence type="ECO:0000256" key="7">
    <source>
        <dbReference type="ARBA" id="ARBA00023136"/>
    </source>
</evidence>
<dbReference type="GO" id="GO:0004129">
    <property type="term" value="F:cytochrome-c oxidase activity"/>
    <property type="evidence" value="ECO:0007669"/>
    <property type="project" value="InterPro"/>
</dbReference>
<feature type="transmembrane region" description="Helical" evidence="9">
    <location>
        <begin position="164"/>
        <end position="183"/>
    </location>
</feature>
<evidence type="ECO:0000256" key="1">
    <source>
        <dbReference type="ARBA" id="ARBA00004141"/>
    </source>
</evidence>
<keyword evidence="8 11" id="KW-0496">Mitochondrion</keyword>
<evidence type="ECO:0000259" key="10">
    <source>
        <dbReference type="PROSITE" id="PS50253"/>
    </source>
</evidence>
<evidence type="ECO:0000256" key="6">
    <source>
        <dbReference type="ARBA" id="ARBA00022989"/>
    </source>
</evidence>
<feature type="transmembrane region" description="Helical" evidence="9">
    <location>
        <begin position="236"/>
        <end position="260"/>
    </location>
</feature>
<evidence type="ECO:0000313" key="11">
    <source>
        <dbReference type="EMBL" id="AAN04067.1"/>
    </source>
</evidence>
<feature type="transmembrane region" description="Helical" evidence="9">
    <location>
        <begin position="131"/>
        <end position="152"/>
    </location>
</feature>
<dbReference type="AlphaFoldDB" id="Q8M0C4"/>
<evidence type="ECO:0000256" key="3">
    <source>
        <dbReference type="ARBA" id="ARBA00015944"/>
    </source>
</evidence>
<dbReference type="FunFam" id="1.20.120.80:FF:000002">
    <property type="entry name" value="Cytochrome c oxidase subunit 3"/>
    <property type="match status" value="1"/>
</dbReference>
<keyword evidence="5" id="KW-1278">Translocase</keyword>
<dbReference type="InterPro" id="IPR000298">
    <property type="entry name" value="Cyt_c_oxidase-like_su3"/>
</dbReference>
<comment type="subcellular location">
    <subcellularLocation>
        <location evidence="1">Membrane</location>
        <topology evidence="1">Multi-pass membrane protein</topology>
    </subcellularLocation>
</comment>
<gene>
    <name evidence="11" type="primary">cox3</name>
</gene>
<dbReference type="InterPro" id="IPR024791">
    <property type="entry name" value="Cyt_c/ubiquinol_Oxase_su3"/>
</dbReference>
<name>Q8M0C4_AMOPA</name>
<feature type="domain" description="Heme-copper oxidase subunit III family profile" evidence="10">
    <location>
        <begin position="2"/>
        <end position="262"/>
    </location>
</feature>
<keyword evidence="7 9" id="KW-0472">Membrane</keyword>
<dbReference type="GO" id="GO:0031090">
    <property type="term" value="C:organelle membrane"/>
    <property type="evidence" value="ECO:0007669"/>
    <property type="project" value="UniProtKB-ARBA"/>
</dbReference>
<feature type="transmembrane region" description="Helical" evidence="9">
    <location>
        <begin position="83"/>
        <end position="102"/>
    </location>
</feature>
<keyword evidence="4 8" id="KW-0812">Transmembrane</keyword>
<dbReference type="EMBL" id="AF538044">
    <property type="protein sequence ID" value="AAN04067.1"/>
    <property type="molecule type" value="Genomic_DNA"/>
</dbReference>
<dbReference type="GO" id="GO:0016491">
    <property type="term" value="F:oxidoreductase activity"/>
    <property type="evidence" value="ECO:0007669"/>
    <property type="project" value="UniProtKB-KW"/>
</dbReference>
<dbReference type="InterPro" id="IPR013833">
    <property type="entry name" value="Cyt_c_oxidase_su3_a-hlx"/>
</dbReference>
<dbReference type="GO" id="GO:0006123">
    <property type="term" value="P:mitochondrial electron transport, cytochrome c to oxygen"/>
    <property type="evidence" value="ECO:0007669"/>
    <property type="project" value="UniProtKB-ARBA"/>
</dbReference>
<proteinExistence type="inferred from homology"/>
<comment type="function">
    <text evidence="8">Component of the cytochrome c oxidase, the last enzyme in the mitochondrial electron transport chain which drives oxidative phosphorylation. The respiratory chain contains 3 multisubunit complexes succinate dehydrogenase (complex II, CII), ubiquinol-cytochrome c oxidoreductase (cytochrome b-c1 complex, complex III, CIII) and cytochrome c oxidase (complex IV, CIV), that cooperate to transfer electrons derived from NADH and succinate to molecular oxygen, creating an electrochemical gradient over the inner membrane that drives transmembrane transport and the ATP synthase. Cytochrome c oxidase is the component of the respiratory chain that catalyzes the reduction of oxygen to water. Electrons originating from reduced cytochrome c in the intermembrane space (IMS) are transferred via the dinuclear copper A center (CU(A)) of subunit 2 and heme A of subunit 1 to the active site in subunit 1, a binuclear center (BNC) formed by heme A3 and copper B (CU(B)). The BNC reduces molecular oxygen to 2 water molecules using 4 electrons from cytochrome c in the IMS and 4 protons from the mitochondrial matrix.</text>
</comment>
<dbReference type="FunFam" id="1.10.287.70:FF:000082">
    <property type="entry name" value="Cytochrome c oxidase subunit 3"/>
    <property type="match status" value="1"/>
</dbReference>